<reference evidence="2 3" key="1">
    <citation type="journal article" date="2023" name="Hortic Res">
        <title>Pangenome of water caltrop reveals structural variations and asymmetric subgenome divergence after allopolyploidization.</title>
        <authorList>
            <person name="Zhang X."/>
            <person name="Chen Y."/>
            <person name="Wang L."/>
            <person name="Yuan Y."/>
            <person name="Fang M."/>
            <person name="Shi L."/>
            <person name="Lu R."/>
            <person name="Comes H.P."/>
            <person name="Ma Y."/>
            <person name="Chen Y."/>
            <person name="Huang G."/>
            <person name="Zhou Y."/>
            <person name="Zheng Z."/>
            <person name="Qiu Y."/>
        </authorList>
    </citation>
    <scope>NUCLEOTIDE SEQUENCE [LARGE SCALE GENOMIC DNA]</scope>
    <source>
        <tissue evidence="2">Roots</tissue>
    </source>
</reference>
<feature type="region of interest" description="Disordered" evidence="1">
    <location>
        <begin position="1"/>
        <end position="34"/>
    </location>
</feature>
<sequence>MEFDHPKATSSEFGQDLMVDNSGEGFPEAPTSSRSVIETVNGRHKFFIQGYPLAKCVGIGKHIVVTTSPSPGFTGQSISIPIEIIERILLCTSPSSLPLLARERMLGLSSM</sequence>
<evidence type="ECO:0000313" key="2">
    <source>
        <dbReference type="EMBL" id="KAK4753082.1"/>
    </source>
</evidence>
<evidence type="ECO:0000313" key="3">
    <source>
        <dbReference type="Proteomes" id="UP001345219"/>
    </source>
</evidence>
<name>A0AAN7JTX9_9MYRT</name>
<dbReference type="EMBL" id="JAXIOK010000016">
    <property type="protein sequence ID" value="KAK4753082.1"/>
    <property type="molecule type" value="Genomic_DNA"/>
</dbReference>
<accession>A0AAN7JTX9</accession>
<comment type="caution">
    <text evidence="2">The sequence shown here is derived from an EMBL/GenBank/DDBJ whole genome shotgun (WGS) entry which is preliminary data.</text>
</comment>
<proteinExistence type="predicted"/>
<evidence type="ECO:0000256" key="1">
    <source>
        <dbReference type="SAM" id="MobiDB-lite"/>
    </source>
</evidence>
<dbReference type="Proteomes" id="UP001345219">
    <property type="component" value="Chromosome 16"/>
</dbReference>
<gene>
    <name evidence="2" type="ORF">SAY87_021880</name>
</gene>
<dbReference type="AlphaFoldDB" id="A0AAN7JTX9"/>
<protein>
    <submittedName>
        <fullName evidence="2">Uncharacterized protein</fullName>
    </submittedName>
</protein>
<keyword evidence="3" id="KW-1185">Reference proteome</keyword>
<organism evidence="2 3">
    <name type="scientific">Trapa incisa</name>
    <dbReference type="NCBI Taxonomy" id="236973"/>
    <lineage>
        <taxon>Eukaryota</taxon>
        <taxon>Viridiplantae</taxon>
        <taxon>Streptophyta</taxon>
        <taxon>Embryophyta</taxon>
        <taxon>Tracheophyta</taxon>
        <taxon>Spermatophyta</taxon>
        <taxon>Magnoliopsida</taxon>
        <taxon>eudicotyledons</taxon>
        <taxon>Gunneridae</taxon>
        <taxon>Pentapetalae</taxon>
        <taxon>rosids</taxon>
        <taxon>malvids</taxon>
        <taxon>Myrtales</taxon>
        <taxon>Lythraceae</taxon>
        <taxon>Trapa</taxon>
    </lineage>
</organism>